<dbReference type="Gene3D" id="1.25.40.10">
    <property type="entry name" value="Tetratricopeptide repeat domain"/>
    <property type="match status" value="1"/>
</dbReference>
<dbReference type="InterPro" id="IPR011990">
    <property type="entry name" value="TPR-like_helical_dom_sf"/>
</dbReference>
<dbReference type="InterPro" id="IPR050767">
    <property type="entry name" value="Sel1_AlgK"/>
</dbReference>
<protein>
    <submittedName>
        <fullName evidence="2">Uncharacterized protein</fullName>
    </submittedName>
</protein>
<sequence length="356" mass="40303">MATRLSTTPQQPSLLEAFLFMNQDDPAASNTSGDFGNEFVIHENSWLIPKYYHEMFSESSDSSTTLNELSKWINSNNLSDVLIKNRASYLMATHFLVTKQISQFQQAFTLLYRSADVYAPSQYNVAQFFDVGIGMPQSLETAFEWYHLAAQQGLVYAEFMCAQMYEFGEGVDDIDYVQAFEWYLKAAAKGHPTAYHNVASFYYYGKGNAVQVNHALAFEYYKKAAKSGIAHSQSQLGYMHLKGEGTSKSSQKAFKWYSRAADQNFARAQLNLGKMYEFGEEQVTPQNDAMALAWYMKAAIQDNADAQYAVGRFMYEGKGLVEPNLNLALEWFEKAANQGHEEAQLVLMRALREDGN</sequence>
<dbReference type="EMBL" id="PYSW02000030">
    <property type="protein sequence ID" value="KAG2378945.1"/>
    <property type="molecule type" value="Genomic_DNA"/>
</dbReference>
<dbReference type="SUPFAM" id="SSF81901">
    <property type="entry name" value="HCP-like"/>
    <property type="match status" value="2"/>
</dbReference>
<evidence type="ECO:0000256" key="1">
    <source>
        <dbReference type="ARBA" id="ARBA00038101"/>
    </source>
</evidence>
<organism evidence="2 3">
    <name type="scientific">Naegleria lovaniensis</name>
    <name type="common">Amoeba</name>
    <dbReference type="NCBI Taxonomy" id="51637"/>
    <lineage>
        <taxon>Eukaryota</taxon>
        <taxon>Discoba</taxon>
        <taxon>Heterolobosea</taxon>
        <taxon>Tetramitia</taxon>
        <taxon>Eutetramitia</taxon>
        <taxon>Vahlkampfiidae</taxon>
        <taxon>Naegleria</taxon>
    </lineage>
</organism>
<dbReference type="SMART" id="SM00671">
    <property type="entry name" value="SEL1"/>
    <property type="match status" value="6"/>
</dbReference>
<gene>
    <name evidence="2" type="ORF">C9374_007583</name>
</gene>
<accession>A0AA88GL26</accession>
<dbReference type="PANTHER" id="PTHR11102">
    <property type="entry name" value="SEL-1-LIKE PROTEIN"/>
    <property type="match status" value="1"/>
</dbReference>
<comment type="similarity">
    <text evidence="1">Belongs to the sel-1 family.</text>
</comment>
<dbReference type="Pfam" id="PF08238">
    <property type="entry name" value="Sel1"/>
    <property type="match status" value="6"/>
</dbReference>
<reference evidence="2 3" key="1">
    <citation type="journal article" date="2018" name="BMC Genomics">
        <title>The genome of Naegleria lovaniensis, the basis for a comparative approach to unravel pathogenicity factors of the human pathogenic amoeba N. fowleri.</title>
        <authorList>
            <person name="Liechti N."/>
            <person name="Schurch N."/>
            <person name="Bruggmann R."/>
            <person name="Wittwer M."/>
        </authorList>
    </citation>
    <scope>NUCLEOTIDE SEQUENCE [LARGE SCALE GENOMIC DNA]</scope>
    <source>
        <strain evidence="2 3">ATCC 30569</strain>
    </source>
</reference>
<proteinExistence type="inferred from homology"/>
<comment type="caution">
    <text evidence="2">The sequence shown here is derived from an EMBL/GenBank/DDBJ whole genome shotgun (WGS) entry which is preliminary data.</text>
</comment>
<name>A0AA88GL26_NAELO</name>
<dbReference type="RefSeq" id="XP_044546207.1">
    <property type="nucleotide sequence ID" value="XM_044697564.1"/>
</dbReference>
<evidence type="ECO:0000313" key="2">
    <source>
        <dbReference type="EMBL" id="KAG2378945.1"/>
    </source>
</evidence>
<dbReference type="AlphaFoldDB" id="A0AA88GL26"/>
<evidence type="ECO:0000313" key="3">
    <source>
        <dbReference type="Proteomes" id="UP000816034"/>
    </source>
</evidence>
<dbReference type="InterPro" id="IPR006597">
    <property type="entry name" value="Sel1-like"/>
</dbReference>
<dbReference type="Proteomes" id="UP000816034">
    <property type="component" value="Unassembled WGS sequence"/>
</dbReference>
<dbReference type="PANTHER" id="PTHR11102:SF160">
    <property type="entry name" value="ERAD-ASSOCIATED E3 UBIQUITIN-PROTEIN LIGASE COMPONENT HRD3"/>
    <property type="match status" value="1"/>
</dbReference>
<keyword evidence="3" id="KW-1185">Reference proteome</keyword>
<dbReference type="GeneID" id="68100037"/>